<keyword evidence="2" id="KW-1134">Transmembrane beta strand</keyword>
<protein>
    <submittedName>
        <fullName evidence="3">Transporter</fullName>
    </submittedName>
</protein>
<name>A0A2A7USG7_COMTR</name>
<sequence length="465" mass="48861">MQVLAIAGACVALLALMGCASPSVQPAAWAPALPTQWQQAAQGDLQPVNQDWWRSLGSAELDALVAQAHQGSWDIAAATARVDQAAASARQTGASLLPAVTASVDGNREGRLGGQANVSGTRYGAALSASYELDFWGRNRSALEGAQASVRASAYDRDTVRLTVTAGVASAWLQGVALRERTEIAQSNLRSAERLLQLIDSRVRAGAASPLDLAQQRGLVAAQQRSLALLEQQVALTQTSMEILLGQTPAAPMVERSVMALRAPALDAGLPSELLLRRPDVARAEAQLAAAHADVAVARAAMLPRLTLTSSLGTGDDRLGGMFDNPLYTLAAGLVAPVFDAGRLAAGHELAQARQAELLAVYRQTIVQALGDVQAALHTLAGVDAQILAHTQELEQARRALALAEVRYRAGAESLLALLETQRTLYAAQDQAVQLQNDRLQGHVALYKALGGGWSLQTAMELPAS</sequence>
<evidence type="ECO:0000313" key="4">
    <source>
        <dbReference type="Proteomes" id="UP000220246"/>
    </source>
</evidence>
<dbReference type="NCBIfam" id="TIGR01845">
    <property type="entry name" value="outer_NodT"/>
    <property type="match status" value="1"/>
</dbReference>
<comment type="subcellular location">
    <subcellularLocation>
        <location evidence="2">Cell membrane</location>
        <topology evidence="2">Lipid-anchor</topology>
    </subcellularLocation>
</comment>
<organism evidence="3 4">
    <name type="scientific">Comamonas terrigena</name>
    <dbReference type="NCBI Taxonomy" id="32013"/>
    <lineage>
        <taxon>Bacteria</taxon>
        <taxon>Pseudomonadati</taxon>
        <taxon>Pseudomonadota</taxon>
        <taxon>Betaproteobacteria</taxon>
        <taxon>Burkholderiales</taxon>
        <taxon>Comamonadaceae</taxon>
        <taxon>Comamonas</taxon>
    </lineage>
</organism>
<proteinExistence type="inferred from homology"/>
<dbReference type="GO" id="GO:0015562">
    <property type="term" value="F:efflux transmembrane transporter activity"/>
    <property type="evidence" value="ECO:0007669"/>
    <property type="project" value="InterPro"/>
</dbReference>
<dbReference type="InterPro" id="IPR010131">
    <property type="entry name" value="MdtP/NodT-like"/>
</dbReference>
<dbReference type="Gene3D" id="1.20.1600.10">
    <property type="entry name" value="Outer membrane efflux proteins (OEP)"/>
    <property type="match status" value="1"/>
</dbReference>
<comment type="similarity">
    <text evidence="1 2">Belongs to the outer membrane factor (OMF) (TC 1.B.17) family.</text>
</comment>
<dbReference type="Pfam" id="PF02321">
    <property type="entry name" value="OEP"/>
    <property type="match status" value="2"/>
</dbReference>
<keyword evidence="2" id="KW-0732">Signal</keyword>
<dbReference type="EMBL" id="PDEA01000001">
    <property type="protein sequence ID" value="PEH88218.1"/>
    <property type="molecule type" value="Genomic_DNA"/>
</dbReference>
<accession>A0A2A7USG7</accession>
<keyword evidence="2" id="KW-0472">Membrane</keyword>
<keyword evidence="2" id="KW-0564">Palmitate</keyword>
<dbReference type="SUPFAM" id="SSF56954">
    <property type="entry name" value="Outer membrane efflux proteins (OEP)"/>
    <property type="match status" value="1"/>
</dbReference>
<dbReference type="Proteomes" id="UP000220246">
    <property type="component" value="Unassembled WGS sequence"/>
</dbReference>
<dbReference type="PANTHER" id="PTHR30203">
    <property type="entry name" value="OUTER MEMBRANE CATION EFFLUX PROTEIN"/>
    <property type="match status" value="1"/>
</dbReference>
<keyword evidence="2" id="KW-0449">Lipoprotein</keyword>
<dbReference type="STRING" id="1219032.GCA_001515545_03329"/>
<gene>
    <name evidence="3" type="ORF">CRM82_06040</name>
</gene>
<dbReference type="OrthoDB" id="9770517at2"/>
<evidence type="ECO:0000256" key="1">
    <source>
        <dbReference type="ARBA" id="ARBA00007613"/>
    </source>
</evidence>
<dbReference type="GO" id="GO:0005886">
    <property type="term" value="C:plasma membrane"/>
    <property type="evidence" value="ECO:0007669"/>
    <property type="project" value="UniProtKB-SubCell"/>
</dbReference>
<dbReference type="AlphaFoldDB" id="A0A2A7USG7"/>
<dbReference type="InterPro" id="IPR003423">
    <property type="entry name" value="OMP_efflux"/>
</dbReference>
<evidence type="ECO:0000256" key="2">
    <source>
        <dbReference type="RuleBase" id="RU362097"/>
    </source>
</evidence>
<feature type="chain" id="PRO_5011819790" evidence="2">
    <location>
        <begin position="21"/>
        <end position="465"/>
    </location>
</feature>
<comment type="caution">
    <text evidence="3">The sequence shown here is derived from an EMBL/GenBank/DDBJ whole genome shotgun (WGS) entry which is preliminary data.</text>
</comment>
<evidence type="ECO:0000313" key="3">
    <source>
        <dbReference type="EMBL" id="PEH88218.1"/>
    </source>
</evidence>
<keyword evidence="4" id="KW-1185">Reference proteome</keyword>
<feature type="signal peptide" evidence="2">
    <location>
        <begin position="1"/>
        <end position="20"/>
    </location>
</feature>
<reference evidence="4" key="1">
    <citation type="submission" date="2017-09" db="EMBL/GenBank/DDBJ databases">
        <title>FDA dAtabase for Regulatory Grade micrObial Sequences (FDA-ARGOS): Supporting development and validation of Infectious Disease Dx tests.</title>
        <authorList>
            <person name="Minogue T."/>
            <person name="Wolcott M."/>
            <person name="Wasieloski L."/>
            <person name="Aguilar W."/>
            <person name="Moore D."/>
            <person name="Tallon L."/>
            <person name="Sadzewicz L."/>
            <person name="Ott S."/>
            <person name="Zhao X."/>
            <person name="Nagaraj S."/>
            <person name="Vavikolanu K."/>
            <person name="Aluvathingal J."/>
            <person name="Nadendla S."/>
            <person name="Sichtig H."/>
        </authorList>
    </citation>
    <scope>NUCLEOTIDE SEQUENCE [LARGE SCALE GENOMIC DNA]</scope>
    <source>
        <strain evidence="4">FDAARGOS_394</strain>
    </source>
</reference>
<keyword evidence="2" id="KW-0812">Transmembrane</keyword>
<dbReference type="Gene3D" id="2.20.200.10">
    <property type="entry name" value="Outer membrane efflux proteins (OEP)"/>
    <property type="match status" value="1"/>
</dbReference>
<dbReference type="PANTHER" id="PTHR30203:SF33">
    <property type="entry name" value="BLR4455 PROTEIN"/>
    <property type="match status" value="1"/>
</dbReference>
<dbReference type="RefSeq" id="WP_066540280.1">
    <property type="nucleotide sequence ID" value="NZ_PDEA01000001.1"/>
</dbReference>